<name>A0A5J4QVY6_9EUKA</name>
<protein>
    <submittedName>
        <fullName evidence="2">Uncharacterized protein</fullName>
    </submittedName>
</protein>
<evidence type="ECO:0000313" key="2">
    <source>
        <dbReference type="EMBL" id="KAA6325495.1"/>
    </source>
</evidence>
<gene>
    <name evidence="2" type="ORF">EZS28_054062</name>
    <name evidence="1" type="ORF">EZS28_054514</name>
</gene>
<organism evidence="2 3">
    <name type="scientific">Streblomastix strix</name>
    <dbReference type="NCBI Taxonomy" id="222440"/>
    <lineage>
        <taxon>Eukaryota</taxon>
        <taxon>Metamonada</taxon>
        <taxon>Preaxostyla</taxon>
        <taxon>Oxymonadida</taxon>
        <taxon>Streblomastigidae</taxon>
        <taxon>Streblomastix</taxon>
    </lineage>
</organism>
<accession>A0A5J4QVY6</accession>
<evidence type="ECO:0000313" key="1">
    <source>
        <dbReference type="EMBL" id="KAA6321756.1"/>
    </source>
</evidence>
<sequence>LTKKTHVTAFRDDGRLYSISFEDESVQDVTGYANELVKTKPTDPNMIIKWFGHVSVSFYFLYE</sequence>
<dbReference type="EMBL" id="SNRW01044107">
    <property type="protein sequence ID" value="KAA6325495.1"/>
    <property type="molecule type" value="Genomic_DNA"/>
</dbReference>
<feature type="non-terminal residue" evidence="2">
    <location>
        <position position="1"/>
    </location>
</feature>
<comment type="caution">
    <text evidence="2">The sequence shown here is derived from an EMBL/GenBank/DDBJ whole genome shotgun (WGS) entry which is preliminary data.</text>
</comment>
<evidence type="ECO:0000313" key="3">
    <source>
        <dbReference type="Proteomes" id="UP000324800"/>
    </source>
</evidence>
<reference evidence="2 3" key="1">
    <citation type="submission" date="2019-03" db="EMBL/GenBank/DDBJ databases">
        <title>Single cell metagenomics reveals metabolic interactions within the superorganism composed of flagellate Streblomastix strix and complex community of Bacteroidetes bacteria on its surface.</title>
        <authorList>
            <person name="Treitli S.C."/>
            <person name="Kolisko M."/>
            <person name="Husnik F."/>
            <person name="Keeling P."/>
            <person name="Hampl V."/>
        </authorList>
    </citation>
    <scope>NUCLEOTIDE SEQUENCE [LARGE SCALE GENOMIC DNA]</scope>
    <source>
        <strain evidence="2">ST1C</strain>
    </source>
</reference>
<dbReference type="Proteomes" id="UP000324800">
    <property type="component" value="Unassembled WGS sequence"/>
</dbReference>
<proteinExistence type="predicted"/>
<dbReference type="EMBL" id="SNRW01045139">
    <property type="protein sequence ID" value="KAA6321756.1"/>
    <property type="molecule type" value="Genomic_DNA"/>
</dbReference>
<dbReference type="AlphaFoldDB" id="A0A5J4QVY6"/>